<dbReference type="Proteomes" id="UP000662074">
    <property type="component" value="Unassembled WGS sequence"/>
</dbReference>
<keyword evidence="3" id="KW-1185">Reference proteome</keyword>
<dbReference type="Pfam" id="PF18480">
    <property type="entry name" value="DUF5615"/>
    <property type="match status" value="1"/>
</dbReference>
<evidence type="ECO:0000313" key="2">
    <source>
        <dbReference type="EMBL" id="GGI52813.1"/>
    </source>
</evidence>
<evidence type="ECO:0000259" key="1">
    <source>
        <dbReference type="Pfam" id="PF18480"/>
    </source>
</evidence>
<organism evidence="2 3">
    <name type="scientific">Mucilaginibacter galii</name>
    <dbReference type="NCBI Taxonomy" id="2005073"/>
    <lineage>
        <taxon>Bacteria</taxon>
        <taxon>Pseudomonadati</taxon>
        <taxon>Bacteroidota</taxon>
        <taxon>Sphingobacteriia</taxon>
        <taxon>Sphingobacteriales</taxon>
        <taxon>Sphingobacteriaceae</taxon>
        <taxon>Mucilaginibacter</taxon>
    </lineage>
</organism>
<accession>A0A917JCI0</accession>
<name>A0A917JCI0_9SPHI</name>
<comment type="caution">
    <text evidence="2">The sequence shown here is derived from an EMBL/GenBank/DDBJ whole genome shotgun (WGS) entry which is preliminary data.</text>
</comment>
<reference evidence="2" key="2">
    <citation type="submission" date="2020-09" db="EMBL/GenBank/DDBJ databases">
        <authorList>
            <person name="Sun Q."/>
            <person name="Sedlacek I."/>
        </authorList>
    </citation>
    <scope>NUCLEOTIDE SEQUENCE</scope>
    <source>
        <strain evidence="2">CCM 8711</strain>
    </source>
</reference>
<evidence type="ECO:0000313" key="3">
    <source>
        <dbReference type="Proteomes" id="UP000662074"/>
    </source>
</evidence>
<reference evidence="2" key="1">
    <citation type="journal article" date="2014" name="Int. J. Syst. Evol. Microbiol.">
        <title>Complete genome sequence of Corynebacterium casei LMG S-19264T (=DSM 44701T), isolated from a smear-ripened cheese.</title>
        <authorList>
            <consortium name="US DOE Joint Genome Institute (JGI-PGF)"/>
            <person name="Walter F."/>
            <person name="Albersmeier A."/>
            <person name="Kalinowski J."/>
            <person name="Ruckert C."/>
        </authorList>
    </citation>
    <scope>NUCLEOTIDE SEQUENCE</scope>
    <source>
        <strain evidence="2">CCM 8711</strain>
    </source>
</reference>
<dbReference type="InterPro" id="IPR041049">
    <property type="entry name" value="DUF5615"/>
</dbReference>
<dbReference type="RefSeq" id="WP_229747237.1">
    <property type="nucleotide sequence ID" value="NZ_BMDO01000020.1"/>
</dbReference>
<sequence length="106" mass="12460">MVDENISWRLKRLLNSWEVLPANEISHTDKITDKAIWQHAKLNKLIILTFDEDFVELQNLYGHPPKIIWLRMGNVNTKDIAIKLLQLQKTIAAFLEDEQYGVIEVY</sequence>
<gene>
    <name evidence="2" type="ORF">GCM10011425_40250</name>
</gene>
<dbReference type="AlphaFoldDB" id="A0A917JCI0"/>
<protein>
    <recommendedName>
        <fullName evidence="1">DUF5615 domain-containing protein</fullName>
    </recommendedName>
</protein>
<dbReference type="EMBL" id="BMDO01000020">
    <property type="protein sequence ID" value="GGI52813.1"/>
    <property type="molecule type" value="Genomic_DNA"/>
</dbReference>
<feature type="domain" description="DUF5615" evidence="1">
    <location>
        <begin position="2"/>
        <end position="105"/>
    </location>
</feature>
<proteinExistence type="predicted"/>